<evidence type="ECO:0000313" key="1">
    <source>
        <dbReference type="EMBL" id="TDX46447.1"/>
    </source>
</evidence>
<dbReference type="Proteomes" id="UP000295832">
    <property type="component" value="Unassembled WGS sequence"/>
</dbReference>
<evidence type="ECO:0000313" key="2">
    <source>
        <dbReference type="Proteomes" id="UP000295832"/>
    </source>
</evidence>
<comment type="caution">
    <text evidence="1">The sequence shown here is derived from an EMBL/GenBank/DDBJ whole genome shotgun (WGS) entry which is preliminary data.</text>
</comment>
<gene>
    <name evidence="1" type="ORF">C7959_1416</name>
</gene>
<proteinExistence type="predicted"/>
<accession>A0A4R8GWV1</accession>
<keyword evidence="2" id="KW-1185">Reference proteome</keyword>
<reference evidence="1 2" key="1">
    <citation type="submission" date="2019-03" db="EMBL/GenBank/DDBJ databases">
        <title>Subsurface microbial communities from deep shales in Ohio and West Virginia, USA.</title>
        <authorList>
            <person name="Wrighton K."/>
        </authorList>
    </citation>
    <scope>NUCLEOTIDE SEQUENCE [LARGE SCALE GENOMIC DNA]</scope>
    <source>
        <strain evidence="1 2">MSL 6dP</strain>
    </source>
</reference>
<sequence length="123" mass="13873">MPEIKLESKSKEDALMDIVQSTALEKAALAELFNASAEEMRNVMKLEDITVDKLINFQGSLDTIIKNGVEVQKLLQSDMNSLFQQGQSLAALEEEVFEVEEEISEEIIDGKKRIKKTITKKNK</sequence>
<dbReference type="InterPro" id="IPR058705">
    <property type="entry name" value="A_ENA"/>
</dbReference>
<dbReference type="RefSeq" id="WP_018249619.1">
    <property type="nucleotide sequence ID" value="NZ_SOEG01000041.1"/>
</dbReference>
<name>A0A4R8GWV1_9FIRM</name>
<dbReference type="AlphaFoldDB" id="A0A4R8GWV1"/>
<dbReference type="EMBL" id="SOEG01000041">
    <property type="protein sequence ID" value="TDX46447.1"/>
    <property type="molecule type" value="Genomic_DNA"/>
</dbReference>
<protein>
    <submittedName>
        <fullName evidence="1">Uncharacterized protein</fullName>
    </submittedName>
</protein>
<dbReference type="STRING" id="926561.GCA_000379025_02464"/>
<organism evidence="1 2">
    <name type="scientific">Orenia marismortui</name>
    <dbReference type="NCBI Taxonomy" id="46469"/>
    <lineage>
        <taxon>Bacteria</taxon>
        <taxon>Bacillati</taxon>
        <taxon>Bacillota</taxon>
        <taxon>Clostridia</taxon>
        <taxon>Halanaerobiales</taxon>
        <taxon>Halobacteroidaceae</taxon>
        <taxon>Orenia</taxon>
    </lineage>
</organism>
<dbReference type="Pfam" id="PF26595">
    <property type="entry name" value="A_ENA"/>
    <property type="match status" value="1"/>
</dbReference>